<dbReference type="PANTHER" id="PTHR45966:SF34">
    <property type="entry name" value="GDSL-LIKE LIPASE_ACYLHYDROLASE"/>
    <property type="match status" value="1"/>
</dbReference>
<dbReference type="PROSITE" id="PS51257">
    <property type="entry name" value="PROKAR_LIPOPROTEIN"/>
    <property type="match status" value="1"/>
</dbReference>
<evidence type="ECO:0000313" key="4">
    <source>
        <dbReference type="Proteomes" id="UP000504603"/>
    </source>
</evidence>
<keyword evidence="4" id="KW-1185">Reference proteome</keyword>
<accession>A0A6J1E4I7</accession>
<dbReference type="Proteomes" id="UP000504603">
    <property type="component" value="Unplaced"/>
</dbReference>
<feature type="chain" id="PRO_5027035248" evidence="3">
    <location>
        <begin position="29"/>
        <end position="365"/>
    </location>
</feature>
<feature type="signal peptide" evidence="3">
    <location>
        <begin position="1"/>
        <end position="28"/>
    </location>
</feature>
<dbReference type="GeneID" id="111025987"/>
<protein>
    <submittedName>
        <fullName evidence="5">GDSL esterase/lipase 1-like</fullName>
    </submittedName>
</protein>
<proteinExistence type="inferred from homology"/>
<keyword evidence="2 3" id="KW-0732">Signal</keyword>
<dbReference type="InterPro" id="IPR044552">
    <property type="entry name" value="GLIP1-5/GLL25"/>
</dbReference>
<dbReference type="CDD" id="cd01837">
    <property type="entry name" value="SGNH_plant_lipase_like"/>
    <property type="match status" value="1"/>
</dbReference>
<dbReference type="InterPro" id="IPR035669">
    <property type="entry name" value="SGNH_plant_lipase-like"/>
</dbReference>
<gene>
    <name evidence="5" type="primary">LOC111025987</name>
</gene>
<dbReference type="PANTHER" id="PTHR45966">
    <property type="entry name" value="GDSL-LIKE LIPASE/ACYLHYDROLASE"/>
    <property type="match status" value="1"/>
</dbReference>
<dbReference type="RefSeq" id="XP_022159636.1">
    <property type="nucleotide sequence ID" value="XM_022303944.1"/>
</dbReference>
<dbReference type="InterPro" id="IPR001087">
    <property type="entry name" value="GDSL"/>
</dbReference>
<evidence type="ECO:0000256" key="2">
    <source>
        <dbReference type="ARBA" id="ARBA00022729"/>
    </source>
</evidence>
<evidence type="ECO:0000313" key="5">
    <source>
        <dbReference type="RefSeq" id="XP_022159636.1"/>
    </source>
</evidence>
<dbReference type="GO" id="GO:0016298">
    <property type="term" value="F:lipase activity"/>
    <property type="evidence" value="ECO:0007669"/>
    <property type="project" value="TreeGrafter"/>
</dbReference>
<organism evidence="4 5">
    <name type="scientific">Momordica charantia</name>
    <name type="common">Bitter gourd</name>
    <name type="synonym">Balsam pear</name>
    <dbReference type="NCBI Taxonomy" id="3673"/>
    <lineage>
        <taxon>Eukaryota</taxon>
        <taxon>Viridiplantae</taxon>
        <taxon>Streptophyta</taxon>
        <taxon>Embryophyta</taxon>
        <taxon>Tracheophyta</taxon>
        <taxon>Spermatophyta</taxon>
        <taxon>Magnoliopsida</taxon>
        <taxon>eudicotyledons</taxon>
        <taxon>Gunneridae</taxon>
        <taxon>Pentapetalae</taxon>
        <taxon>rosids</taxon>
        <taxon>fabids</taxon>
        <taxon>Cucurbitales</taxon>
        <taxon>Cucurbitaceae</taxon>
        <taxon>Momordiceae</taxon>
        <taxon>Momordica</taxon>
    </lineage>
</organism>
<dbReference type="SUPFAM" id="SSF52266">
    <property type="entry name" value="SGNH hydrolase"/>
    <property type="match status" value="1"/>
</dbReference>
<sequence length="365" mass="40541">MANSSKLVSCVVLGILAMSCLSPHSCEPEPEPVPLFVFGDSLYDVGINNYINTSAQANFPPYGETFFKFPTGRFSDGRVIPDFIAEYANLPLILPYLYPGIKDYVKGVNFASGGAGALDQTFPQLAVTLRTQLGYFKEMETKLRNKLGTSETKKLLSRAVYLIAIGGNDYGAFDSNFTVYQSYTTEQYVDSVIGNMSSVIKGIYKMGGRKFSVLNVGPMDRLPAMREAAIYHGRVDWVEQVENFAVLHNQQLPKALQKLQQKLKGFIYSHTDFYTALNDIIDNPTKYGIKEVKSGCCGIGPLRGTNSCGGKRGIKEYELCGNPEEYVFFDATHLTHRAYQIIAQIMWTGTSNITTPLNVKSLFYI</sequence>
<dbReference type="AlphaFoldDB" id="A0A6J1E4I7"/>
<evidence type="ECO:0000256" key="1">
    <source>
        <dbReference type="ARBA" id="ARBA00008668"/>
    </source>
</evidence>
<reference evidence="5" key="1">
    <citation type="submission" date="2025-08" db="UniProtKB">
        <authorList>
            <consortium name="RefSeq"/>
        </authorList>
    </citation>
    <scope>IDENTIFICATION</scope>
    <source>
        <strain evidence="5">OHB3-1</strain>
    </source>
</reference>
<dbReference type="InterPro" id="IPR036514">
    <property type="entry name" value="SGNH_hydro_sf"/>
</dbReference>
<dbReference type="KEGG" id="mcha:111025987"/>
<evidence type="ECO:0000256" key="3">
    <source>
        <dbReference type="SAM" id="SignalP"/>
    </source>
</evidence>
<dbReference type="Gene3D" id="3.40.50.1110">
    <property type="entry name" value="SGNH hydrolase"/>
    <property type="match status" value="1"/>
</dbReference>
<dbReference type="Pfam" id="PF00657">
    <property type="entry name" value="Lipase_GDSL"/>
    <property type="match status" value="1"/>
</dbReference>
<name>A0A6J1E4I7_MOMCH</name>
<comment type="similarity">
    <text evidence="1">Belongs to the 'GDSL' lipolytic enzyme family.</text>
</comment>
<dbReference type="OrthoDB" id="1600564at2759"/>